<gene>
    <name evidence="1" type="ORF">DILT_LOCUS5526</name>
</gene>
<protein>
    <submittedName>
        <fullName evidence="1">Uncharacterized protein</fullName>
    </submittedName>
</protein>
<dbReference type="EMBL" id="UYRU01047599">
    <property type="protein sequence ID" value="VDN09695.1"/>
    <property type="molecule type" value="Genomic_DNA"/>
</dbReference>
<evidence type="ECO:0000313" key="1">
    <source>
        <dbReference type="EMBL" id="VDN09695.1"/>
    </source>
</evidence>
<keyword evidence="2" id="KW-1185">Reference proteome</keyword>
<reference evidence="1 2" key="1">
    <citation type="submission" date="2018-11" db="EMBL/GenBank/DDBJ databases">
        <authorList>
            <consortium name="Pathogen Informatics"/>
        </authorList>
    </citation>
    <scope>NUCLEOTIDE SEQUENCE [LARGE SCALE GENOMIC DNA]</scope>
</reference>
<dbReference type="AlphaFoldDB" id="A0A3P7KX57"/>
<organism evidence="1 2">
    <name type="scientific">Dibothriocephalus latus</name>
    <name type="common">Fish tapeworm</name>
    <name type="synonym">Diphyllobothrium latum</name>
    <dbReference type="NCBI Taxonomy" id="60516"/>
    <lineage>
        <taxon>Eukaryota</taxon>
        <taxon>Metazoa</taxon>
        <taxon>Spiralia</taxon>
        <taxon>Lophotrochozoa</taxon>
        <taxon>Platyhelminthes</taxon>
        <taxon>Cestoda</taxon>
        <taxon>Eucestoda</taxon>
        <taxon>Diphyllobothriidea</taxon>
        <taxon>Diphyllobothriidae</taxon>
        <taxon>Dibothriocephalus</taxon>
    </lineage>
</organism>
<dbReference type="Proteomes" id="UP000281553">
    <property type="component" value="Unassembled WGS sequence"/>
</dbReference>
<sequence>MDIVGQLKTQSNKSTTVLSPTFENASIITLTALFRSATATLNPQTKRTSDEHPVTTIYATNNTTFAPKSTIITITFVNEKLTPDILPPTAMSTINHFASNADSSENWLNCDHTTSVSPQETTQVA</sequence>
<name>A0A3P7KX57_DIBLA</name>
<accession>A0A3P7KX57</accession>
<proteinExistence type="predicted"/>
<evidence type="ECO:0000313" key="2">
    <source>
        <dbReference type="Proteomes" id="UP000281553"/>
    </source>
</evidence>